<evidence type="ECO:0000256" key="22">
    <source>
        <dbReference type="ARBA" id="ARBA00062966"/>
    </source>
</evidence>
<evidence type="ECO:0000313" key="25">
    <source>
        <dbReference type="Ensembl" id="ENSBJAP00000006294.1"/>
    </source>
</evidence>
<evidence type="ECO:0000256" key="8">
    <source>
        <dbReference type="ARBA" id="ARBA00022692"/>
    </source>
</evidence>
<dbReference type="GO" id="GO:0016887">
    <property type="term" value="F:ATP hydrolysis activity"/>
    <property type="evidence" value="ECO:0007669"/>
    <property type="project" value="InterPro"/>
</dbReference>
<evidence type="ECO:0000256" key="14">
    <source>
        <dbReference type="ARBA" id="ARBA00022967"/>
    </source>
</evidence>
<reference evidence="25" key="1">
    <citation type="submission" date="2025-08" db="UniProtKB">
        <authorList>
            <consortium name="Ensembl"/>
        </authorList>
    </citation>
    <scope>IDENTIFICATION</scope>
</reference>
<dbReference type="PANTHER" id="PTHR42861">
    <property type="entry name" value="CALCIUM-TRANSPORTING ATPASE"/>
    <property type="match status" value="1"/>
</dbReference>
<dbReference type="Gene3D" id="3.40.50.1000">
    <property type="entry name" value="HAD superfamily/HAD-like"/>
    <property type="match status" value="1"/>
</dbReference>
<proteinExistence type="inferred from homology"/>
<sequence length="941" mass="103154">DGAGRVCPAWRHLQSCGGGKQPWRRERRLLLSPECELKIIEQEKEVTVLPPKDACKCHKEDLAKALNVDLQTGLPEFSVLQRRLKHGWNEFSVENTEPIWKKYLDQFKNPLILLLLASALVSVITKEYEDAVSIAMAVLIVVTVAFIQEYRSEKSLEELNKLVPPECNCLREGKLQHLLARELVPGDIVYLSVGDRVPADLRLIEVTDLLVDESSFTGEAEPCNKTDGVLLEAGDITTLSNIVFMGTLVRYGKGKGVVIGTGENSQFGEVFKMMQAEETPKTPLQKNMDRLGKQLTLFSFGIIGLIMLIGWLQGKHLLSMFTIGVSLAVAAIPEGLPIVVTVTLVLGVLRMAKKRVIVKKLPIVETLGCCNVICSDKTGTLTANEMTVTRLVTSDGFQAEVSGVGYSGEGDVYLLPSKEVLKQFSNVSVGKLVEAGCVVNNAIIRKNSVIGQPTEGALIALAMKMELADIKDIYVRKKEIPFSSEQKWMAVKCTLKNQDQEDIYFMKGAFEEVIQYCTLYNSSGISLSLTPQQKAFYQQEEKRMGSSGLRVLALASGPELGKLTFLGLVGIIDPPRAGVREAVQVLSESGVSVKMITGDALETAVAIGRQNIGLCNGKLNAMSGEELDHLAEAELSSTVKNVSIFFRTSPKHKLKIIKALQRAGAVVSMTGDGVNDAVALKSADIGIAMGQAGTDVSKEAANMILVDDDFSTVMNAIEEGKGIFYNIKNFVRFQLSTSISALSLITLSTVLNLPNPLNAMQILWINIIMDGPPAQSLGVEPVDRDTIKQPPRCITDTILSKSLILKIFMSAIIIISGTLFVFWKENPKSGITPRTTTMTFTCFVFFDLFNALTCRSQTKLILEIGFFRNRMFLYSVLGSFLGQLAVIYIPPLQKVFQTENLGVLDLLFLTGLASSVFVVSEFIKLCEKRCCPPKHTKGCHN</sequence>
<keyword evidence="12 23" id="KW-0067">ATP-binding</keyword>
<evidence type="ECO:0000256" key="13">
    <source>
        <dbReference type="ARBA" id="ARBA00022842"/>
    </source>
</evidence>
<name>A0A8C0HGQ0_9AVES</name>
<keyword evidence="9" id="KW-0479">Metal-binding</keyword>
<feature type="transmembrane region" description="Helical" evidence="23">
    <location>
        <begin position="835"/>
        <end position="852"/>
    </location>
</feature>
<dbReference type="GO" id="GO:0005794">
    <property type="term" value="C:Golgi apparatus"/>
    <property type="evidence" value="ECO:0007669"/>
    <property type="project" value="UniProtKB-SubCell"/>
</dbReference>
<dbReference type="Gene3D" id="3.40.1110.10">
    <property type="entry name" value="Calcium-transporting ATPase, cytoplasmic domain N"/>
    <property type="match status" value="1"/>
</dbReference>
<comment type="similarity">
    <text evidence="3 23">Belongs to the cation transport ATPase (P-type) (TC 3.A.3) family. Type IIA subfamily.</text>
</comment>
<comment type="function">
    <text evidence="23">Catalyzes the hydrolysis of ATP coupled with the transport of calcium.</text>
</comment>
<dbReference type="Pfam" id="PF13246">
    <property type="entry name" value="Cation_ATPase"/>
    <property type="match status" value="1"/>
</dbReference>
<dbReference type="SMART" id="SM00831">
    <property type="entry name" value="Cation_ATPase_N"/>
    <property type="match status" value="1"/>
</dbReference>
<dbReference type="SUPFAM" id="SSF81660">
    <property type="entry name" value="Metal cation-transporting ATPase, ATP-binding domain N"/>
    <property type="match status" value="1"/>
</dbReference>
<evidence type="ECO:0000256" key="19">
    <source>
        <dbReference type="ARBA" id="ARBA00047282"/>
    </source>
</evidence>
<keyword evidence="17 23" id="KW-0406">Ion transport</keyword>
<dbReference type="EC" id="7.2.2.10" evidence="23"/>
<dbReference type="NCBIfam" id="TIGR01522">
    <property type="entry name" value="ATPase-IIA2_Ca"/>
    <property type="match status" value="1"/>
</dbReference>
<dbReference type="FunFam" id="2.70.150.10:FF:000008">
    <property type="entry name" value="Calcium-transporting ATPase"/>
    <property type="match status" value="1"/>
</dbReference>
<dbReference type="InterPro" id="IPR023298">
    <property type="entry name" value="ATPase_P-typ_TM_dom_sf"/>
</dbReference>
<evidence type="ECO:0000256" key="11">
    <source>
        <dbReference type="ARBA" id="ARBA00022837"/>
    </source>
</evidence>
<comment type="catalytic activity">
    <reaction evidence="20">
        <text>Mn(2+)(in) + ATP + H2O = Mn(2+)(out) + ADP + phosphate + H(+)</text>
        <dbReference type="Rhea" id="RHEA:66820"/>
        <dbReference type="ChEBI" id="CHEBI:15377"/>
        <dbReference type="ChEBI" id="CHEBI:15378"/>
        <dbReference type="ChEBI" id="CHEBI:29035"/>
        <dbReference type="ChEBI" id="CHEBI:30616"/>
        <dbReference type="ChEBI" id="CHEBI:43474"/>
        <dbReference type="ChEBI" id="CHEBI:456216"/>
    </reaction>
    <physiologicalReaction direction="left-to-right" evidence="20">
        <dbReference type="Rhea" id="RHEA:66821"/>
    </physiologicalReaction>
</comment>
<evidence type="ECO:0000256" key="5">
    <source>
        <dbReference type="ARBA" id="ARBA00022475"/>
    </source>
</evidence>
<dbReference type="GO" id="GO:0046872">
    <property type="term" value="F:metal ion binding"/>
    <property type="evidence" value="ECO:0007669"/>
    <property type="project" value="UniProtKB-KW"/>
</dbReference>
<evidence type="ECO:0000259" key="24">
    <source>
        <dbReference type="SMART" id="SM00831"/>
    </source>
</evidence>
<dbReference type="CDD" id="cd02085">
    <property type="entry name" value="P-type_ATPase_SPCA"/>
    <property type="match status" value="1"/>
</dbReference>
<evidence type="ECO:0000256" key="7">
    <source>
        <dbReference type="ARBA" id="ARBA00022568"/>
    </source>
</evidence>
<dbReference type="Ensembl" id="ENSBJAT00000006483.1">
    <property type="protein sequence ID" value="ENSBJAP00000006294.1"/>
    <property type="gene ID" value="ENSBJAG00000003296.1"/>
</dbReference>
<evidence type="ECO:0000256" key="10">
    <source>
        <dbReference type="ARBA" id="ARBA00022741"/>
    </source>
</evidence>
<feature type="transmembrane region" description="Helical" evidence="23">
    <location>
        <begin position="872"/>
        <end position="889"/>
    </location>
</feature>
<dbReference type="SFLD" id="SFLDF00027">
    <property type="entry name" value="p-type_atpase"/>
    <property type="match status" value="1"/>
</dbReference>
<keyword evidence="16" id="KW-0333">Golgi apparatus</keyword>
<keyword evidence="18 23" id="KW-0472">Membrane</keyword>
<dbReference type="GO" id="GO:0005524">
    <property type="term" value="F:ATP binding"/>
    <property type="evidence" value="ECO:0007669"/>
    <property type="project" value="UniProtKB-KW"/>
</dbReference>
<reference evidence="25" key="2">
    <citation type="submission" date="2025-09" db="UniProtKB">
        <authorList>
            <consortium name="Ensembl"/>
        </authorList>
    </citation>
    <scope>IDENTIFICATION</scope>
</reference>
<evidence type="ECO:0000256" key="2">
    <source>
        <dbReference type="ARBA" id="ARBA00004554"/>
    </source>
</evidence>
<keyword evidence="10 23" id="KW-0547">Nucleotide-binding</keyword>
<dbReference type="Pfam" id="PF00690">
    <property type="entry name" value="Cation_ATPase_N"/>
    <property type="match status" value="1"/>
</dbReference>
<keyword evidence="26" id="KW-1185">Reference proteome</keyword>
<comment type="subcellular location">
    <subcellularLocation>
        <location evidence="2">Basolateral cell membrane</location>
        <topology evidence="2">Multi-pass membrane protein</topology>
    </subcellularLocation>
    <subcellularLocation>
        <location evidence="1">Golgi apparatus</location>
        <location evidence="1">trans-Golgi network membrane</location>
        <topology evidence="1">Multi-pass membrane protein</topology>
    </subcellularLocation>
    <subcellularLocation>
        <location evidence="23">Membrane</location>
        <topology evidence="23">Multi-pass membrane protein</topology>
    </subcellularLocation>
</comment>
<dbReference type="InterPro" id="IPR044492">
    <property type="entry name" value="P_typ_ATPase_HD_dom"/>
</dbReference>
<dbReference type="FunFam" id="3.40.50.1000:FF:000028">
    <property type="entry name" value="Calcium-transporting P-type ATPase, putative"/>
    <property type="match status" value="1"/>
</dbReference>
<keyword evidence="14" id="KW-1278">Translocase</keyword>
<dbReference type="InterPro" id="IPR004014">
    <property type="entry name" value="ATPase_P-typ_cation-transptr_N"/>
</dbReference>
<evidence type="ECO:0000256" key="18">
    <source>
        <dbReference type="ARBA" id="ARBA00023136"/>
    </source>
</evidence>
<dbReference type="GO" id="GO:0005388">
    <property type="term" value="F:P-type calcium transporter activity"/>
    <property type="evidence" value="ECO:0007669"/>
    <property type="project" value="UniProtKB-EC"/>
</dbReference>
<dbReference type="InterPro" id="IPR023214">
    <property type="entry name" value="HAD_sf"/>
</dbReference>
<dbReference type="SUPFAM" id="SSF81653">
    <property type="entry name" value="Calcium ATPase, transduction domain A"/>
    <property type="match status" value="1"/>
</dbReference>
<evidence type="ECO:0000256" key="16">
    <source>
        <dbReference type="ARBA" id="ARBA00023034"/>
    </source>
</evidence>
<dbReference type="SFLD" id="SFLDS00003">
    <property type="entry name" value="Haloacid_Dehalogenase"/>
    <property type="match status" value="1"/>
</dbReference>
<dbReference type="Pfam" id="PF00122">
    <property type="entry name" value="E1-E2_ATPase"/>
    <property type="match status" value="1"/>
</dbReference>
<dbReference type="AlphaFoldDB" id="A0A8C0HGQ0"/>
<feature type="transmembrane region" description="Helical" evidence="23">
    <location>
        <begin position="295"/>
        <end position="314"/>
    </location>
</feature>
<comment type="subunit">
    <text evidence="22">Interacts (via N-terminus) with ORAI1 (via N- and C-termini); this interaction regulates Ca(2+) influx at the plasma membrane.</text>
</comment>
<dbReference type="GO" id="GO:0016323">
    <property type="term" value="C:basolateral plasma membrane"/>
    <property type="evidence" value="ECO:0007669"/>
    <property type="project" value="UniProtKB-SubCell"/>
</dbReference>
<evidence type="ECO:0000256" key="4">
    <source>
        <dbReference type="ARBA" id="ARBA00022448"/>
    </source>
</evidence>
<evidence type="ECO:0000256" key="3">
    <source>
        <dbReference type="ARBA" id="ARBA00005675"/>
    </source>
</evidence>
<dbReference type="SUPFAM" id="SSF56784">
    <property type="entry name" value="HAD-like"/>
    <property type="match status" value="1"/>
</dbReference>
<feature type="transmembrane region" description="Helical" evidence="23">
    <location>
        <begin position="901"/>
        <end position="919"/>
    </location>
</feature>
<evidence type="ECO:0000256" key="1">
    <source>
        <dbReference type="ARBA" id="ARBA00004166"/>
    </source>
</evidence>
<dbReference type="InterPro" id="IPR008250">
    <property type="entry name" value="ATPase_P-typ_transduc_dom_A_sf"/>
</dbReference>
<dbReference type="Proteomes" id="UP000694555">
    <property type="component" value="Unplaced"/>
</dbReference>
<evidence type="ECO:0000256" key="21">
    <source>
        <dbReference type="ARBA" id="ARBA00054616"/>
    </source>
</evidence>
<dbReference type="GO" id="GO:0031090">
    <property type="term" value="C:organelle membrane"/>
    <property type="evidence" value="ECO:0007669"/>
    <property type="project" value="UniProtKB-ARBA"/>
</dbReference>
<accession>A0A8C0HGQ0</accession>
<feature type="transmembrane region" description="Helical" evidence="23">
    <location>
        <begin position="320"/>
        <end position="349"/>
    </location>
</feature>
<keyword evidence="7 23" id="KW-0109">Calcium transport</keyword>
<dbReference type="NCBIfam" id="TIGR01494">
    <property type="entry name" value="ATPase_P-type"/>
    <property type="match status" value="2"/>
</dbReference>
<keyword evidence="11 23" id="KW-0106">Calcium</keyword>
<dbReference type="InterPro" id="IPR001757">
    <property type="entry name" value="P_typ_ATPase"/>
</dbReference>
<evidence type="ECO:0000256" key="15">
    <source>
        <dbReference type="ARBA" id="ARBA00022989"/>
    </source>
</evidence>
<dbReference type="InterPro" id="IPR018303">
    <property type="entry name" value="ATPase_P-typ_P_site"/>
</dbReference>
<evidence type="ECO:0000256" key="9">
    <source>
        <dbReference type="ARBA" id="ARBA00022723"/>
    </source>
</evidence>
<dbReference type="PRINTS" id="PR00119">
    <property type="entry name" value="CATATPASE"/>
</dbReference>
<dbReference type="Pfam" id="PF00689">
    <property type="entry name" value="Cation_ATPase_C"/>
    <property type="match status" value="1"/>
</dbReference>
<keyword evidence="13" id="KW-0460">Magnesium</keyword>
<feature type="domain" description="Cation-transporting P-type ATPase N-terminal" evidence="24">
    <location>
        <begin position="56"/>
        <end position="127"/>
    </location>
</feature>
<dbReference type="Gene3D" id="2.70.150.10">
    <property type="entry name" value="Calcium-transporting ATPase, cytoplasmic transduction domain A"/>
    <property type="match status" value="1"/>
</dbReference>
<dbReference type="Gene3D" id="1.20.1110.10">
    <property type="entry name" value="Calcium-transporting ATPase, transmembrane domain"/>
    <property type="match status" value="1"/>
</dbReference>
<dbReference type="InterPro" id="IPR006413">
    <property type="entry name" value="P-type_ATPase_IIA_PMR1"/>
</dbReference>
<evidence type="ECO:0000256" key="23">
    <source>
        <dbReference type="RuleBase" id="RU361146"/>
    </source>
</evidence>
<keyword evidence="15 23" id="KW-1133">Transmembrane helix</keyword>
<comment type="catalytic activity">
    <reaction evidence="19">
        <text>Ca(2+)(in) + ATP + H2O = Ca(2+)(out) + ADP + phosphate + H(+)</text>
        <dbReference type="Rhea" id="RHEA:18105"/>
        <dbReference type="ChEBI" id="CHEBI:15377"/>
        <dbReference type="ChEBI" id="CHEBI:15378"/>
        <dbReference type="ChEBI" id="CHEBI:29108"/>
        <dbReference type="ChEBI" id="CHEBI:30616"/>
        <dbReference type="ChEBI" id="CHEBI:43474"/>
        <dbReference type="ChEBI" id="CHEBI:456216"/>
        <dbReference type="EC" id="7.2.2.10"/>
    </reaction>
    <physiologicalReaction direction="left-to-right" evidence="19">
        <dbReference type="Rhea" id="RHEA:18106"/>
    </physiologicalReaction>
</comment>
<dbReference type="SFLD" id="SFLDG00002">
    <property type="entry name" value="C1.7:_P-type_atpase_like"/>
    <property type="match status" value="1"/>
</dbReference>
<dbReference type="SUPFAM" id="SSF81665">
    <property type="entry name" value="Calcium ATPase, transmembrane domain M"/>
    <property type="match status" value="1"/>
</dbReference>
<dbReference type="FunFam" id="3.40.50.1000:FF:000001">
    <property type="entry name" value="Phospholipid-transporting ATPase IC"/>
    <property type="match status" value="1"/>
</dbReference>
<protein>
    <recommendedName>
        <fullName evidence="23">Calcium-transporting ATPase</fullName>
        <ecNumber evidence="23">7.2.2.10</ecNumber>
    </recommendedName>
</protein>
<feature type="transmembrane region" description="Helical" evidence="23">
    <location>
        <begin position="803"/>
        <end position="823"/>
    </location>
</feature>
<keyword evidence="4 23" id="KW-0813">Transport</keyword>
<dbReference type="PROSITE" id="PS00154">
    <property type="entry name" value="ATPASE_E1_E2"/>
    <property type="match status" value="1"/>
</dbReference>
<dbReference type="PRINTS" id="PR00120">
    <property type="entry name" value="HATPASE"/>
</dbReference>
<dbReference type="InterPro" id="IPR036412">
    <property type="entry name" value="HAD-like_sf"/>
</dbReference>
<keyword evidence="5" id="KW-1003">Cell membrane</keyword>
<evidence type="ECO:0000313" key="26">
    <source>
        <dbReference type="Proteomes" id="UP000694555"/>
    </source>
</evidence>
<evidence type="ECO:0000256" key="6">
    <source>
        <dbReference type="ARBA" id="ARBA00022553"/>
    </source>
</evidence>
<dbReference type="InterPro" id="IPR006068">
    <property type="entry name" value="ATPase_P-typ_cation-transptr_C"/>
</dbReference>
<dbReference type="InterPro" id="IPR059000">
    <property type="entry name" value="ATPase_P-type_domA"/>
</dbReference>
<evidence type="ECO:0000256" key="17">
    <source>
        <dbReference type="ARBA" id="ARBA00023065"/>
    </source>
</evidence>
<comment type="caution">
    <text evidence="23">Lacks conserved residue(s) required for the propagation of feature annotation.</text>
</comment>
<evidence type="ECO:0000256" key="12">
    <source>
        <dbReference type="ARBA" id="ARBA00022840"/>
    </source>
</evidence>
<comment type="function">
    <text evidence="21">ATP-driven pump that supplies the Golgi apparatus with Ca(2+) and Mn(2+) ions, both essential cofactors for processing and trafficking of newly synthesized proteins in the secretory pathway. Within a catalytic cycle, acquires Ca(2+) or Mn(2+) ions on the cytoplasmic side of the membrane and delivers them to the lumenal side. The transfer of ions across the membrane is coupled to ATP hydrolysis and is associated with a transient phosphorylation that shifts the pump conformation from inward-facing to outward-facing state. Induces Ca(2+) influx independently of its ATP-driven pump function. At the basolateral membrane of mammary epithelial cells, interacts with Ca(2+) channel ORAI1 and mediates Ca(2+) entry independently of the Ca(2+) content of endoplasmic reticulum or Golgi stores. May facilitate transepithelial transport of large quantities of Ca(2+) for milk secretion via activation of Ca(2+) influx channels at the plasma membrane and active Ca(2+) transport at the Golgi apparatus.</text>
</comment>
<evidence type="ECO:0000256" key="20">
    <source>
        <dbReference type="ARBA" id="ARBA00047330"/>
    </source>
</evidence>
<dbReference type="FunFam" id="3.40.1110.10:FF:000006">
    <property type="entry name" value="Calcium-transporting ATPase"/>
    <property type="match status" value="1"/>
</dbReference>
<keyword evidence="8 23" id="KW-0812">Transmembrane</keyword>
<keyword evidence="6" id="KW-0597">Phosphoprotein</keyword>
<organism evidence="25 26">
    <name type="scientific">Buteo japonicus</name>
    <dbReference type="NCBI Taxonomy" id="224669"/>
    <lineage>
        <taxon>Eukaryota</taxon>
        <taxon>Metazoa</taxon>
        <taxon>Chordata</taxon>
        <taxon>Craniata</taxon>
        <taxon>Vertebrata</taxon>
        <taxon>Euteleostomi</taxon>
        <taxon>Archelosauria</taxon>
        <taxon>Archosauria</taxon>
        <taxon>Dinosauria</taxon>
        <taxon>Saurischia</taxon>
        <taxon>Theropoda</taxon>
        <taxon>Coelurosauria</taxon>
        <taxon>Aves</taxon>
        <taxon>Neognathae</taxon>
        <taxon>Neoaves</taxon>
        <taxon>Telluraves</taxon>
        <taxon>Accipitrimorphae</taxon>
        <taxon>Accipitriformes</taxon>
        <taxon>Accipitridae</taxon>
        <taxon>Accipitrinae</taxon>
        <taxon>Buteo</taxon>
    </lineage>
</organism>
<dbReference type="InterPro" id="IPR023299">
    <property type="entry name" value="ATPase_P-typ_cyto_dom_N"/>
</dbReference>